<name>A0A6J7DCA7_9ZZZZ</name>
<dbReference type="EMBL" id="CAFBLN010000017">
    <property type="protein sequence ID" value="CAB4867240.1"/>
    <property type="molecule type" value="Genomic_DNA"/>
</dbReference>
<organism evidence="1">
    <name type="scientific">freshwater metagenome</name>
    <dbReference type="NCBI Taxonomy" id="449393"/>
    <lineage>
        <taxon>unclassified sequences</taxon>
        <taxon>metagenomes</taxon>
        <taxon>ecological metagenomes</taxon>
    </lineage>
</organism>
<proteinExistence type="predicted"/>
<dbReference type="AlphaFoldDB" id="A0A6J7DCA7"/>
<sequence length="212" mass="21941">MGRSNELENDVDVGDCSNLINSHAFTGAEVTESIVVTIVTSDGHGDCAECSRDLDGGQAHATSRAGDEHPLIRRDVGVQNEGIKGRGEGFGEAAGLGVGNGRGDRDEVFGRYDTVGRLTAPTDNGSHPITQGNGSDVETNGVHHAGTFEAGNVAGPTGRCGIKAASLQEICGIEAGRSYFDYDVIGAGLGCFLRDNLQFVVVDLHCSHGAPS</sequence>
<accession>A0A6J7DCA7</accession>
<gene>
    <name evidence="1" type="ORF">UFOPK3381_00594</name>
</gene>
<evidence type="ECO:0000313" key="1">
    <source>
        <dbReference type="EMBL" id="CAB4867240.1"/>
    </source>
</evidence>
<reference evidence="1" key="1">
    <citation type="submission" date="2020-05" db="EMBL/GenBank/DDBJ databases">
        <authorList>
            <person name="Chiriac C."/>
            <person name="Salcher M."/>
            <person name="Ghai R."/>
            <person name="Kavagutti S V."/>
        </authorList>
    </citation>
    <scope>NUCLEOTIDE SEQUENCE</scope>
</reference>
<protein>
    <submittedName>
        <fullName evidence="1">Unannotated protein</fullName>
    </submittedName>
</protein>